<dbReference type="InterPro" id="IPR029058">
    <property type="entry name" value="AB_hydrolase_fold"/>
</dbReference>
<dbReference type="InterPro" id="IPR000073">
    <property type="entry name" value="AB_hydrolase_1"/>
</dbReference>
<feature type="domain" description="AB hydrolase-1" evidence="9">
    <location>
        <begin position="28"/>
        <end position="277"/>
    </location>
</feature>
<dbReference type="Proteomes" id="UP000886890">
    <property type="component" value="Unassembled WGS sequence"/>
</dbReference>
<dbReference type="GO" id="GO:0004177">
    <property type="term" value="F:aminopeptidase activity"/>
    <property type="evidence" value="ECO:0007669"/>
    <property type="project" value="UniProtKB-KW"/>
</dbReference>
<dbReference type="InterPro" id="IPR005945">
    <property type="entry name" value="Pro_imino_pep"/>
</dbReference>
<dbReference type="SUPFAM" id="SSF53474">
    <property type="entry name" value="alpha/beta-Hydrolases"/>
    <property type="match status" value="1"/>
</dbReference>
<reference evidence="10" key="2">
    <citation type="submission" date="2021-04" db="EMBL/GenBank/DDBJ databases">
        <authorList>
            <person name="Gilroy R."/>
        </authorList>
    </citation>
    <scope>NUCLEOTIDE SEQUENCE</scope>
    <source>
        <strain evidence="10">CHK183-1962</strain>
    </source>
</reference>
<keyword evidence="7" id="KW-0031">Aminopeptidase</keyword>
<evidence type="ECO:0000313" key="10">
    <source>
        <dbReference type="EMBL" id="HIX77481.1"/>
    </source>
</evidence>
<comment type="function">
    <text evidence="7">Releases the N-terminal proline from various substrates.</text>
</comment>
<proteinExistence type="inferred from homology"/>
<dbReference type="InterPro" id="IPR050266">
    <property type="entry name" value="AB_hydrolase_sf"/>
</dbReference>
<dbReference type="PANTHER" id="PTHR43798">
    <property type="entry name" value="MONOACYLGLYCEROL LIPASE"/>
    <property type="match status" value="1"/>
</dbReference>
<evidence type="ECO:0000259" key="9">
    <source>
        <dbReference type="Pfam" id="PF00561"/>
    </source>
</evidence>
<dbReference type="GO" id="GO:0016020">
    <property type="term" value="C:membrane"/>
    <property type="evidence" value="ECO:0007669"/>
    <property type="project" value="TreeGrafter"/>
</dbReference>
<feature type="active site" description="Nucleophile" evidence="8">
    <location>
        <position position="104"/>
    </location>
</feature>
<dbReference type="InterPro" id="IPR002410">
    <property type="entry name" value="Peptidase_S33"/>
</dbReference>
<evidence type="ECO:0000256" key="1">
    <source>
        <dbReference type="ARBA" id="ARBA00001585"/>
    </source>
</evidence>
<evidence type="ECO:0000256" key="8">
    <source>
        <dbReference type="PIRSR" id="PIRSR005539-1"/>
    </source>
</evidence>
<evidence type="ECO:0000256" key="2">
    <source>
        <dbReference type="ARBA" id="ARBA00010088"/>
    </source>
</evidence>
<reference evidence="10" key="1">
    <citation type="journal article" date="2021" name="PeerJ">
        <title>Extensive microbial diversity within the chicken gut microbiome revealed by metagenomics and culture.</title>
        <authorList>
            <person name="Gilroy R."/>
            <person name="Ravi A."/>
            <person name="Getino M."/>
            <person name="Pursley I."/>
            <person name="Horton D.L."/>
            <person name="Alikhan N.F."/>
            <person name="Baker D."/>
            <person name="Gharbi K."/>
            <person name="Hall N."/>
            <person name="Watson M."/>
            <person name="Adriaenssens E.M."/>
            <person name="Foster-Nyarko E."/>
            <person name="Jarju S."/>
            <person name="Secka A."/>
            <person name="Antonio M."/>
            <person name="Oren A."/>
            <person name="Chaudhuri R.R."/>
            <person name="La Ragione R."/>
            <person name="Hildebrand F."/>
            <person name="Pallen M.J."/>
        </authorList>
    </citation>
    <scope>NUCLEOTIDE SEQUENCE</scope>
    <source>
        <strain evidence="10">CHK183-1962</strain>
    </source>
</reference>
<protein>
    <recommendedName>
        <fullName evidence="4 7">Proline iminopeptidase</fullName>
        <shortName evidence="7">PIP</shortName>
        <ecNumber evidence="3 7">3.4.11.5</ecNumber>
    </recommendedName>
    <alternativeName>
        <fullName evidence="6 7">Prolyl aminopeptidase</fullName>
    </alternativeName>
</protein>
<dbReference type="GO" id="GO:0006508">
    <property type="term" value="P:proteolysis"/>
    <property type="evidence" value="ECO:0007669"/>
    <property type="project" value="UniProtKB-KW"/>
</dbReference>
<keyword evidence="5 7" id="KW-0378">Hydrolase</keyword>
<evidence type="ECO:0000313" key="11">
    <source>
        <dbReference type="Proteomes" id="UP000886890"/>
    </source>
</evidence>
<evidence type="ECO:0000256" key="6">
    <source>
        <dbReference type="ARBA" id="ARBA00029605"/>
    </source>
</evidence>
<feature type="active site" description="Proton donor" evidence="8">
    <location>
        <position position="271"/>
    </location>
</feature>
<comment type="similarity">
    <text evidence="2 7">Belongs to the peptidase S33 family.</text>
</comment>
<dbReference type="EMBL" id="DXEK01000131">
    <property type="protein sequence ID" value="HIX77481.1"/>
    <property type="molecule type" value="Genomic_DNA"/>
</dbReference>
<gene>
    <name evidence="10" type="ORF">H9734_07800</name>
</gene>
<dbReference type="PIRSF" id="PIRSF005539">
    <property type="entry name" value="Pept_S33_TRI_F1"/>
    <property type="match status" value="1"/>
</dbReference>
<evidence type="ECO:0000256" key="4">
    <source>
        <dbReference type="ARBA" id="ARBA00021843"/>
    </source>
</evidence>
<comment type="catalytic activity">
    <reaction evidence="1 7">
        <text>Release of N-terminal proline from a peptide.</text>
        <dbReference type="EC" id="3.4.11.5"/>
    </reaction>
</comment>
<dbReference type="NCBIfam" id="NF045945">
    <property type="entry name" value="ProImpepLactob"/>
    <property type="match status" value="1"/>
</dbReference>
<name>A0A9D1XE77_9FIRM</name>
<comment type="caution">
    <text evidence="10">The sequence shown here is derived from an EMBL/GenBank/DDBJ whole genome shotgun (WGS) entry which is preliminary data.</text>
</comment>
<dbReference type="AlphaFoldDB" id="A0A9D1XE77"/>
<dbReference type="Gene3D" id="3.40.50.1820">
    <property type="entry name" value="alpha/beta hydrolase"/>
    <property type="match status" value="1"/>
</dbReference>
<dbReference type="PRINTS" id="PR00793">
    <property type="entry name" value="PROAMNOPTASE"/>
</dbReference>
<evidence type="ECO:0000256" key="5">
    <source>
        <dbReference type="ARBA" id="ARBA00022801"/>
    </source>
</evidence>
<sequence>MKITEGYMPYLGYQTYYRIVGESRDGKNPLVLLHGGPGSTHNYFELLDALAEEGRALIMYDQLGCGRSATGFHPELWNMETWKGELEALRQYLGLDRIHLLGQSFGGMLALAYVCDEHPKGVESLILSSTLPSSALWAREQHRMIRLMPERMQEAIRTAEETGNYGTSEYEEANREFMRRHCAPDVTPDSPECVRREKGEGREAYMTAWGPNEFTPLGNLKDFEYRDQLGEIQIPSLIISGVNDLCTPLVAKAMYDAIPDARWELFENSRHMPFLEENGKYLRVVSAWMEEQEAKK</sequence>
<dbReference type="EC" id="3.4.11.5" evidence="3 7"/>
<organism evidence="10 11">
    <name type="scientific">Candidatus Fusicatenibacter merdavium</name>
    <dbReference type="NCBI Taxonomy" id="2838600"/>
    <lineage>
        <taxon>Bacteria</taxon>
        <taxon>Bacillati</taxon>
        <taxon>Bacillota</taxon>
        <taxon>Clostridia</taxon>
        <taxon>Lachnospirales</taxon>
        <taxon>Lachnospiraceae</taxon>
        <taxon>Fusicatenibacter</taxon>
    </lineage>
</organism>
<dbReference type="NCBIfam" id="TIGR01250">
    <property type="entry name" value="pro_imino_pep_2"/>
    <property type="match status" value="1"/>
</dbReference>
<feature type="active site" evidence="8">
    <location>
        <position position="244"/>
    </location>
</feature>
<accession>A0A9D1XE77</accession>
<keyword evidence="7" id="KW-0645">Protease</keyword>
<evidence type="ECO:0000256" key="3">
    <source>
        <dbReference type="ARBA" id="ARBA00012568"/>
    </source>
</evidence>
<dbReference type="PANTHER" id="PTHR43798:SF33">
    <property type="entry name" value="HYDROLASE, PUTATIVE (AFU_ORTHOLOGUE AFUA_2G14860)-RELATED"/>
    <property type="match status" value="1"/>
</dbReference>
<dbReference type="Pfam" id="PF00561">
    <property type="entry name" value="Abhydrolase_1"/>
    <property type="match status" value="1"/>
</dbReference>
<evidence type="ECO:0000256" key="7">
    <source>
        <dbReference type="PIRNR" id="PIRNR005539"/>
    </source>
</evidence>